<name>A0A4D6MA00_VIGUN</name>
<accession>A0A4D6MA00</accession>
<evidence type="ECO:0000313" key="1">
    <source>
        <dbReference type="EMBL" id="QCD97221.1"/>
    </source>
</evidence>
<protein>
    <submittedName>
        <fullName evidence="1">Uncharacterized protein</fullName>
    </submittedName>
</protein>
<organism evidence="1 2">
    <name type="scientific">Vigna unguiculata</name>
    <name type="common">Cowpea</name>
    <dbReference type="NCBI Taxonomy" id="3917"/>
    <lineage>
        <taxon>Eukaryota</taxon>
        <taxon>Viridiplantae</taxon>
        <taxon>Streptophyta</taxon>
        <taxon>Embryophyta</taxon>
        <taxon>Tracheophyta</taxon>
        <taxon>Spermatophyta</taxon>
        <taxon>Magnoliopsida</taxon>
        <taxon>eudicotyledons</taxon>
        <taxon>Gunneridae</taxon>
        <taxon>Pentapetalae</taxon>
        <taxon>rosids</taxon>
        <taxon>fabids</taxon>
        <taxon>Fabales</taxon>
        <taxon>Fabaceae</taxon>
        <taxon>Papilionoideae</taxon>
        <taxon>50 kb inversion clade</taxon>
        <taxon>NPAAA clade</taxon>
        <taxon>indigoferoid/millettioid clade</taxon>
        <taxon>Phaseoleae</taxon>
        <taxon>Vigna</taxon>
    </lineage>
</organism>
<reference evidence="1 2" key="1">
    <citation type="submission" date="2019-04" db="EMBL/GenBank/DDBJ databases">
        <title>An improved genome assembly and genetic linkage map for asparagus bean, Vigna unguiculata ssp. sesquipedialis.</title>
        <authorList>
            <person name="Xia Q."/>
            <person name="Zhang R."/>
            <person name="Dong Y."/>
        </authorList>
    </citation>
    <scope>NUCLEOTIDE SEQUENCE [LARGE SCALE GENOMIC DNA]</scope>
    <source>
        <tissue evidence="1">Leaf</tissue>
    </source>
</reference>
<proteinExistence type="predicted"/>
<dbReference type="EMBL" id="CP039350">
    <property type="protein sequence ID" value="QCD97221.1"/>
    <property type="molecule type" value="Genomic_DNA"/>
</dbReference>
<dbReference type="Proteomes" id="UP000501690">
    <property type="component" value="Linkage Group LG6"/>
</dbReference>
<gene>
    <name evidence="1" type="ORF">DEO72_LG6g1931</name>
</gene>
<keyword evidence="2" id="KW-1185">Reference proteome</keyword>
<evidence type="ECO:0000313" key="2">
    <source>
        <dbReference type="Proteomes" id="UP000501690"/>
    </source>
</evidence>
<sequence>MPEERLFRSCLRGGRVKVAYPSSSRSMVASPSLVAFLAGCSGRQPLGVRCVRENKVVEPLRGMVTSQASICVADKVAAFAARWRGEAEMGANGDRSWSCVGARRRGCRIVEEEGLIFN</sequence>
<dbReference type="AlphaFoldDB" id="A0A4D6MA00"/>